<protein>
    <recommendedName>
        <fullName evidence="4">Peptidoglycan hydrolase</fullName>
    </recommendedName>
</protein>
<keyword evidence="7" id="KW-0378">Hydrolase</keyword>
<evidence type="ECO:0000313" key="7">
    <source>
        <dbReference type="EMBL" id="SEQ64584.1"/>
    </source>
</evidence>
<dbReference type="Pfam" id="PF01832">
    <property type="entry name" value="Glucosaminidase"/>
    <property type="match status" value="1"/>
</dbReference>
<dbReference type="CDD" id="cd00118">
    <property type="entry name" value="LysM"/>
    <property type="match status" value="5"/>
</dbReference>
<dbReference type="Pfam" id="PF01476">
    <property type="entry name" value="LysM"/>
    <property type="match status" value="5"/>
</dbReference>
<evidence type="ECO:0000259" key="6">
    <source>
        <dbReference type="PROSITE" id="PS51782"/>
    </source>
</evidence>
<evidence type="ECO:0000313" key="8">
    <source>
        <dbReference type="Proteomes" id="UP000198556"/>
    </source>
</evidence>
<dbReference type="PROSITE" id="PS51782">
    <property type="entry name" value="LYSM"/>
    <property type="match status" value="5"/>
</dbReference>
<feature type="domain" description="LysM" evidence="6">
    <location>
        <begin position="401"/>
        <end position="445"/>
    </location>
</feature>
<dbReference type="Gene3D" id="3.10.350.10">
    <property type="entry name" value="LysM domain"/>
    <property type="match status" value="5"/>
</dbReference>
<proteinExistence type="inferred from homology"/>
<organism evidence="7 8">
    <name type="scientific">Granulicatella balaenopterae</name>
    <dbReference type="NCBI Taxonomy" id="137733"/>
    <lineage>
        <taxon>Bacteria</taxon>
        <taxon>Bacillati</taxon>
        <taxon>Bacillota</taxon>
        <taxon>Bacilli</taxon>
        <taxon>Lactobacillales</taxon>
        <taxon>Carnobacteriaceae</taxon>
        <taxon>Granulicatella</taxon>
    </lineage>
</organism>
<dbReference type="Gene3D" id="4.10.80.30">
    <property type="entry name" value="DNA polymerase, domain 6"/>
    <property type="match status" value="1"/>
</dbReference>
<dbReference type="PANTHER" id="PTHR33734:SF22">
    <property type="entry name" value="MEMBRANE-BOUND LYTIC MUREIN TRANSGLYCOSYLASE D"/>
    <property type="match status" value="1"/>
</dbReference>
<dbReference type="EMBL" id="FOGF01000003">
    <property type="protein sequence ID" value="SEQ64584.1"/>
    <property type="molecule type" value="Genomic_DNA"/>
</dbReference>
<comment type="similarity">
    <text evidence="1">Belongs to the glycosyl hydrolase 73 family.</text>
</comment>
<keyword evidence="3" id="KW-0081">Bacteriolytic enzyme</keyword>
<dbReference type="GO" id="GO:0008932">
    <property type="term" value="F:lytic endotransglycosylase activity"/>
    <property type="evidence" value="ECO:0007669"/>
    <property type="project" value="TreeGrafter"/>
</dbReference>
<dbReference type="SMART" id="SM00257">
    <property type="entry name" value="LysM"/>
    <property type="match status" value="5"/>
</dbReference>
<dbReference type="GO" id="GO:0004040">
    <property type="term" value="F:amidase activity"/>
    <property type="evidence" value="ECO:0007669"/>
    <property type="project" value="InterPro"/>
</dbReference>
<dbReference type="PANTHER" id="PTHR33734">
    <property type="entry name" value="LYSM DOMAIN-CONTAINING GPI-ANCHORED PROTEIN 2"/>
    <property type="match status" value="1"/>
</dbReference>
<dbReference type="STRING" id="137733.SAMN05421767_10329"/>
<dbReference type="InterPro" id="IPR036779">
    <property type="entry name" value="LysM_dom_sf"/>
</dbReference>
<dbReference type="InterPro" id="IPR018392">
    <property type="entry name" value="LysM"/>
</dbReference>
<dbReference type="Proteomes" id="UP000198556">
    <property type="component" value="Unassembled WGS sequence"/>
</dbReference>
<dbReference type="InterPro" id="IPR002901">
    <property type="entry name" value="MGlyc_endo_b_GlcNAc-like_dom"/>
</dbReference>
<feature type="compositionally biased region" description="Basic and acidic residues" evidence="5">
    <location>
        <begin position="378"/>
        <end position="387"/>
    </location>
</feature>
<feature type="domain" description="LysM" evidence="6">
    <location>
        <begin position="330"/>
        <end position="374"/>
    </location>
</feature>
<feature type="domain" description="LysM" evidence="6">
    <location>
        <begin position="544"/>
        <end position="587"/>
    </location>
</feature>
<evidence type="ECO:0000256" key="4">
    <source>
        <dbReference type="ARBA" id="ARBA00032108"/>
    </source>
</evidence>
<reference evidence="7 8" key="1">
    <citation type="submission" date="2016-10" db="EMBL/GenBank/DDBJ databases">
        <authorList>
            <person name="de Groot N.N."/>
        </authorList>
    </citation>
    <scope>NUCLEOTIDE SEQUENCE [LARGE SCALE GENOMIC DNA]</scope>
    <source>
        <strain evidence="7 8">DSM 15827</strain>
    </source>
</reference>
<dbReference type="OrthoDB" id="2155627at2"/>
<evidence type="ECO:0000256" key="2">
    <source>
        <dbReference type="ARBA" id="ARBA00022529"/>
    </source>
</evidence>
<evidence type="ECO:0000256" key="3">
    <source>
        <dbReference type="ARBA" id="ARBA00022638"/>
    </source>
</evidence>
<sequence>MYVTRQQRITKQKAMDKYQSYKRINHSMKKSVAMMGTTVMMGLYVSPVAQLLTSQKAEAATVGLTNNQFINTLIPSAQKVTKGKDLYTSVMLAQAALETGMGNSTLSKAPNYNLFGIKGDYKGESVNMPTLEDSGNQNYYQINANFRKYPSYEQSLEDYTQVLLTGPAFDHNYYAGAWKSNTTSYKDATAHLTGRYATDSAYGSKLNRIIEQFDLTRYDSNEEVIDYQTVEQINHEISKTNYTVVSGDTLYGISRKTGVAVAELLQLNSITLDTIIYPGQNLKVPYKKTVDSTSAVKEDKVIEDKVAMDTAVEEHNEPVSSQPAKTSVSSQYTIVAGDTLYGISRKIGVPVAKLLSLNSITLDTIIYPGQNLTIPSKESNRAKEPAKEVATPQPAKASASSQYTIVAGDTLYGISRKTGVPVAKLVTLNGITLDTIIYPGQQLTIPAKESNQAKEVATPQLAIVTPVKEKEAEKAVSQSTTTYTIVAGDTLYGISRKIGVSLNTLLDINHLTEDVIIYPGQTLTITGKGTNQSVALTAKEATSKTYTIKAGDNLWRIAKNNGLTLEQLKSLNGLTTNIIQPNQVLKLA</sequence>
<evidence type="ECO:0000256" key="5">
    <source>
        <dbReference type="SAM" id="MobiDB-lite"/>
    </source>
</evidence>
<feature type="domain" description="LysM" evidence="6">
    <location>
        <begin position="481"/>
        <end position="525"/>
    </location>
</feature>
<accession>A0A1H9HQH0</accession>
<dbReference type="RefSeq" id="WP_089745809.1">
    <property type="nucleotide sequence ID" value="NZ_FOGF01000003.1"/>
</dbReference>
<evidence type="ECO:0000256" key="1">
    <source>
        <dbReference type="ARBA" id="ARBA00010266"/>
    </source>
</evidence>
<dbReference type="AlphaFoldDB" id="A0A1H9HQH0"/>
<dbReference type="GO" id="GO:0031640">
    <property type="term" value="P:killing of cells of another organism"/>
    <property type="evidence" value="ECO:0007669"/>
    <property type="project" value="UniProtKB-KW"/>
</dbReference>
<feature type="region of interest" description="Disordered" evidence="5">
    <location>
        <begin position="375"/>
        <end position="395"/>
    </location>
</feature>
<dbReference type="SUPFAM" id="SSF54106">
    <property type="entry name" value="LysM domain"/>
    <property type="match status" value="5"/>
</dbReference>
<dbReference type="Gene3D" id="1.10.530.10">
    <property type="match status" value="1"/>
</dbReference>
<dbReference type="SMART" id="SM00047">
    <property type="entry name" value="LYZ2"/>
    <property type="match status" value="1"/>
</dbReference>
<gene>
    <name evidence="7" type="ORF">SAMN05421767_10329</name>
</gene>
<name>A0A1H9HQH0_9LACT</name>
<keyword evidence="8" id="KW-1185">Reference proteome</keyword>
<dbReference type="GO" id="GO:0042742">
    <property type="term" value="P:defense response to bacterium"/>
    <property type="evidence" value="ECO:0007669"/>
    <property type="project" value="UniProtKB-KW"/>
</dbReference>
<feature type="domain" description="LysM" evidence="6">
    <location>
        <begin position="240"/>
        <end position="284"/>
    </location>
</feature>
<keyword evidence="2" id="KW-0929">Antimicrobial</keyword>